<dbReference type="EMBL" id="HG996466">
    <property type="protein sequence ID" value="CAG1859231.1"/>
    <property type="molecule type" value="Genomic_DNA"/>
</dbReference>
<protein>
    <submittedName>
        <fullName evidence="1">(wild Malaysian banana) hypothetical protein</fullName>
    </submittedName>
</protein>
<proteinExistence type="predicted"/>
<gene>
    <name evidence="1" type="ORF">GSMUA_295260.1</name>
</gene>
<sequence length="60" mass="6911">MIRVAQAVCHHLVTRFPRLNLRLSLVKKLFAFPLFLPCARRSLSRSSTSHACKCWRACRG</sequence>
<name>A0A8D7B499_MUSAM</name>
<evidence type="ECO:0000313" key="1">
    <source>
        <dbReference type="EMBL" id="CAG1859231.1"/>
    </source>
</evidence>
<reference evidence="1" key="1">
    <citation type="submission" date="2021-03" db="EMBL/GenBank/DDBJ databases">
        <authorList>
            <consortium name="Genoscope - CEA"/>
            <person name="William W."/>
        </authorList>
    </citation>
    <scope>NUCLEOTIDE SEQUENCE</scope>
    <source>
        <strain evidence="1">Doubled-haploid Pahang</strain>
    </source>
</reference>
<organism evidence="1">
    <name type="scientific">Musa acuminata subsp. malaccensis</name>
    <name type="common">Wild banana</name>
    <name type="synonym">Musa malaccensis</name>
    <dbReference type="NCBI Taxonomy" id="214687"/>
    <lineage>
        <taxon>Eukaryota</taxon>
        <taxon>Viridiplantae</taxon>
        <taxon>Streptophyta</taxon>
        <taxon>Embryophyta</taxon>
        <taxon>Tracheophyta</taxon>
        <taxon>Spermatophyta</taxon>
        <taxon>Magnoliopsida</taxon>
        <taxon>Liliopsida</taxon>
        <taxon>Zingiberales</taxon>
        <taxon>Musaceae</taxon>
        <taxon>Musa</taxon>
    </lineage>
</organism>
<accession>A0A8D7B499</accession>
<dbReference type="AlphaFoldDB" id="A0A8D7B499"/>